<dbReference type="STRING" id="1802115.A2756_02615"/>
<dbReference type="InterPro" id="IPR037079">
    <property type="entry name" value="AF2212/PG0164-like_sf"/>
</dbReference>
<comment type="caution">
    <text evidence="1">The sequence shown here is derived from an EMBL/GenBank/DDBJ whole genome shotgun (WGS) entry which is preliminary data.</text>
</comment>
<evidence type="ECO:0008006" key="3">
    <source>
        <dbReference type="Google" id="ProtNLM"/>
    </source>
</evidence>
<dbReference type="Gene3D" id="2.40.30.100">
    <property type="entry name" value="AF2212/PG0164-like"/>
    <property type="match status" value="1"/>
</dbReference>
<dbReference type="EMBL" id="MHNL01000005">
    <property type="protein sequence ID" value="OGZ45777.1"/>
    <property type="molecule type" value="Genomic_DNA"/>
</dbReference>
<dbReference type="SUPFAM" id="SSF141694">
    <property type="entry name" value="AF2212/PG0164-like"/>
    <property type="match status" value="1"/>
</dbReference>
<dbReference type="Pfam" id="PF08922">
    <property type="entry name" value="DUF1905"/>
    <property type="match status" value="1"/>
</dbReference>
<reference evidence="1 2" key="1">
    <citation type="journal article" date="2016" name="Nat. Commun.">
        <title>Thousands of microbial genomes shed light on interconnected biogeochemical processes in an aquifer system.</title>
        <authorList>
            <person name="Anantharaman K."/>
            <person name="Brown C.T."/>
            <person name="Hug L.A."/>
            <person name="Sharon I."/>
            <person name="Castelle C.J."/>
            <person name="Probst A.J."/>
            <person name="Thomas B.C."/>
            <person name="Singh A."/>
            <person name="Wilkins M.J."/>
            <person name="Karaoz U."/>
            <person name="Brodie E.L."/>
            <person name="Williams K.H."/>
            <person name="Hubbard S.S."/>
            <person name="Banfield J.F."/>
        </authorList>
    </citation>
    <scope>NUCLEOTIDE SEQUENCE [LARGE SCALE GENOMIC DNA]</scope>
</reference>
<dbReference type="Proteomes" id="UP000177785">
    <property type="component" value="Unassembled WGS sequence"/>
</dbReference>
<evidence type="ECO:0000313" key="1">
    <source>
        <dbReference type="EMBL" id="OGZ45777.1"/>
    </source>
</evidence>
<name>A0A1G2G6F0_9BACT</name>
<organism evidence="1 2">
    <name type="scientific">Candidatus Ryanbacteria bacterium RIFCSPHIGHO2_01_FULL_48_27</name>
    <dbReference type="NCBI Taxonomy" id="1802115"/>
    <lineage>
        <taxon>Bacteria</taxon>
        <taxon>Candidatus Ryaniibacteriota</taxon>
    </lineage>
</organism>
<dbReference type="AlphaFoldDB" id="A0A1G2G6F0"/>
<proteinExistence type="predicted"/>
<accession>A0A1G2G6F0</accession>
<gene>
    <name evidence="1" type="ORF">A2756_02615</name>
</gene>
<protein>
    <recommendedName>
        <fullName evidence="3">DUF1905 domain-containing protein</fullName>
    </recommendedName>
</protein>
<evidence type="ECO:0000313" key="2">
    <source>
        <dbReference type="Proteomes" id="UP000177785"/>
    </source>
</evidence>
<sequence>MRAPTYKMRAKVWVYPGMVGWHFITVPKKQSSNIKKVFGAMKRGWGSLPVMATIGKTTWKTSIFPDKKRGAYLLPIKAEVRKKEEIEKDDMVALLLEVRL</sequence>
<dbReference type="InterPro" id="IPR015018">
    <property type="entry name" value="DUF1905"/>
</dbReference>